<evidence type="ECO:0000256" key="1">
    <source>
        <dbReference type="SAM" id="Phobius"/>
    </source>
</evidence>
<evidence type="ECO:0000313" key="2">
    <source>
        <dbReference type="EMBL" id="XAT64235.1"/>
    </source>
</evidence>
<accession>A0ABZ3H3T9</accession>
<sequence>MKDELFRVLMDDGEVEISEAPSESKGSAEKGALSGEKVVLFTGSEDNGTVLLRVIDVAILVVIVLIVLLLLGKI</sequence>
<proteinExistence type="predicted"/>
<reference evidence="2 3" key="1">
    <citation type="submission" date="2021-11" db="EMBL/GenBank/DDBJ databases">
        <title>Whole genome of Geoglobus acetivorans.</title>
        <authorList>
            <person name="Liu D."/>
        </authorList>
    </citation>
    <scope>NUCLEOTIDE SEQUENCE [LARGE SCALE GENOMIC DNA]</scope>
    <source>
        <strain evidence="2 3">SBH6</strain>
    </source>
</reference>
<organism evidence="2 3">
    <name type="scientific">Geoglobus acetivorans</name>
    <dbReference type="NCBI Taxonomy" id="565033"/>
    <lineage>
        <taxon>Archaea</taxon>
        <taxon>Methanobacteriati</taxon>
        <taxon>Methanobacteriota</taxon>
        <taxon>Archaeoglobi</taxon>
        <taxon>Archaeoglobales</taxon>
        <taxon>Archaeoglobaceae</taxon>
        <taxon>Geoglobus</taxon>
    </lineage>
</organism>
<feature type="transmembrane region" description="Helical" evidence="1">
    <location>
        <begin position="50"/>
        <end position="71"/>
    </location>
</feature>
<gene>
    <name evidence="2" type="ORF">LPQ35_02380</name>
</gene>
<evidence type="ECO:0000313" key="3">
    <source>
        <dbReference type="Proteomes" id="UP001492541"/>
    </source>
</evidence>
<keyword evidence="3" id="KW-1185">Reference proteome</keyword>
<dbReference type="Proteomes" id="UP001492541">
    <property type="component" value="Chromosome"/>
</dbReference>
<keyword evidence="1" id="KW-0812">Transmembrane</keyword>
<keyword evidence="1" id="KW-0472">Membrane</keyword>
<dbReference type="RefSeq" id="WP_193806228.1">
    <property type="nucleotide sequence ID" value="NZ_CP087714.1"/>
</dbReference>
<dbReference type="GeneID" id="90448495"/>
<protein>
    <submittedName>
        <fullName evidence="2">Uncharacterized protein</fullName>
    </submittedName>
</protein>
<name>A0ABZ3H3T9_GEOAI</name>
<keyword evidence="1" id="KW-1133">Transmembrane helix</keyword>
<dbReference type="EMBL" id="CP087714">
    <property type="protein sequence ID" value="XAT64235.1"/>
    <property type="molecule type" value="Genomic_DNA"/>
</dbReference>